<protein>
    <submittedName>
        <fullName evidence="2">Uncharacterized protein</fullName>
    </submittedName>
</protein>
<evidence type="ECO:0000313" key="4">
    <source>
        <dbReference type="WormBase" id="T05C12.11a"/>
    </source>
</evidence>
<dbReference type="Bgee" id="WBGene00011473">
    <property type="expression patterns" value="Expressed in larva and 3 other cell types or tissues"/>
</dbReference>
<keyword evidence="3" id="KW-1185">Reference proteome</keyword>
<sequence>MIILILLLFNVVLSKLIRVNEWHDIPVKGTEDEDALIDFHLFATCEKFSVLFMTEPNESTRFEFSYYDVTLKKIDVQSIGNAVQVPVSPKMLGTCRENNRKILRIKIRTSNDTITFKVDDQIIRRPFDSTQNNIKILIPQKVACCLIRALFLNNSDLDAYTSVSTRFFTSSKSSYKRILEVFGSTSSSLVLTTTPSTSTSRTTTKNDTNKWSKFTLGKNPTVSSSTSEPKMESSWTHAVNKEWSITFVLCSVIVCTIMLFLAVFGTFTVFYLMTKPRGGKSPFAVDA</sequence>
<evidence type="ECO:0000313" key="3">
    <source>
        <dbReference type="Proteomes" id="UP000001940"/>
    </source>
</evidence>
<keyword evidence="1" id="KW-0472">Membrane</keyword>
<dbReference type="AlphaFoldDB" id="A0A2C9C345"/>
<dbReference type="Proteomes" id="UP000001940">
    <property type="component" value="Chromosome II"/>
</dbReference>
<dbReference type="AGR" id="WB:WBGene00011473"/>
<organism evidence="2 3">
    <name type="scientific">Caenorhabditis elegans</name>
    <dbReference type="NCBI Taxonomy" id="6239"/>
    <lineage>
        <taxon>Eukaryota</taxon>
        <taxon>Metazoa</taxon>
        <taxon>Ecdysozoa</taxon>
        <taxon>Nematoda</taxon>
        <taxon>Chromadorea</taxon>
        <taxon>Rhabditida</taxon>
        <taxon>Rhabditina</taxon>
        <taxon>Rhabditomorpha</taxon>
        <taxon>Rhabditoidea</taxon>
        <taxon>Rhabditidae</taxon>
        <taxon>Peloderinae</taxon>
        <taxon>Caenorhabditis</taxon>
    </lineage>
</organism>
<dbReference type="WormBase" id="T05C12.11a">
    <property type="protein sequence ID" value="CE52317"/>
    <property type="gene ID" value="WBGene00011473"/>
</dbReference>
<dbReference type="ExpressionAtlas" id="A0A2C9C345">
    <property type="expression patterns" value="baseline"/>
</dbReference>
<evidence type="ECO:0000256" key="1">
    <source>
        <dbReference type="SAM" id="Phobius"/>
    </source>
</evidence>
<keyword evidence="1" id="KW-1133">Transmembrane helix</keyword>
<feature type="transmembrane region" description="Helical" evidence="1">
    <location>
        <begin position="243"/>
        <end position="272"/>
    </location>
</feature>
<evidence type="ECO:0000313" key="2">
    <source>
        <dbReference type="EMBL" id="SOF58772.1"/>
    </source>
</evidence>
<dbReference type="OrthoDB" id="5799308at2759"/>
<proteinExistence type="predicted"/>
<gene>
    <name evidence="2" type="ORF">CELE_T05C12.11</name>
    <name evidence="2 4" type="ORF">T05C12.11</name>
</gene>
<accession>A0A2C9C345</accession>
<reference evidence="2 3" key="1">
    <citation type="journal article" date="1998" name="Science">
        <title>Genome sequence of the nematode C. elegans: a platform for investigating biology.</title>
        <authorList>
            <consortium name="The C. elegans sequencing consortium"/>
            <person name="Sulson J.E."/>
            <person name="Waterston R."/>
        </authorList>
    </citation>
    <scope>NUCLEOTIDE SEQUENCE [LARGE SCALE GENOMIC DNA]</scope>
    <source>
        <strain evidence="2 3">Bristol N2</strain>
    </source>
</reference>
<name>A0A2C9C345_CAEEL</name>
<dbReference type="EMBL" id="BX284602">
    <property type="protein sequence ID" value="SOF58772.1"/>
    <property type="molecule type" value="Genomic_DNA"/>
</dbReference>
<keyword evidence="1" id="KW-0812">Transmembrane</keyword>